<evidence type="ECO:0000313" key="5">
    <source>
        <dbReference type="Proteomes" id="UP000286097"/>
    </source>
</evidence>
<dbReference type="Gene3D" id="3.40.50.11960">
    <property type="match status" value="1"/>
</dbReference>
<dbReference type="Pfam" id="PF10199">
    <property type="entry name" value="Adaptin_binding"/>
    <property type="match status" value="1"/>
</dbReference>
<comment type="caution">
    <text evidence="2">The sequence shown here is derived from an EMBL/GenBank/DDBJ whole genome shotgun (WGS) entry which is preliminary data.</text>
</comment>
<dbReference type="PANTHER" id="PTHR14659:SF1">
    <property type="entry name" value="ALPHA- AND GAMMA-ADAPTIN-BINDING PROTEIN P34"/>
    <property type="match status" value="1"/>
</dbReference>
<organism evidence="2 4">
    <name type="scientific">Peronospora effusa</name>
    <dbReference type="NCBI Taxonomy" id="542832"/>
    <lineage>
        <taxon>Eukaryota</taxon>
        <taxon>Sar</taxon>
        <taxon>Stramenopiles</taxon>
        <taxon>Oomycota</taxon>
        <taxon>Peronosporomycetes</taxon>
        <taxon>Peronosporales</taxon>
        <taxon>Peronosporaceae</taxon>
        <taxon>Peronospora</taxon>
    </lineage>
</organism>
<gene>
    <name evidence="3" type="ORF">DD237_001457</name>
    <name evidence="2" type="ORF">DD238_006819</name>
</gene>
<proteinExistence type="predicted"/>
<dbReference type="Proteomes" id="UP000282087">
    <property type="component" value="Unassembled WGS sequence"/>
</dbReference>
<protein>
    <submittedName>
        <fullName evidence="2">Uncharacterized protein</fullName>
    </submittedName>
</protein>
<evidence type="ECO:0000313" key="2">
    <source>
        <dbReference type="EMBL" id="RMX63514.1"/>
    </source>
</evidence>
<dbReference type="PANTHER" id="PTHR14659">
    <property type="entry name" value="ALPHA- AND GAMMA-ADAPTIN-BINDING PROTEIN P34"/>
    <property type="match status" value="1"/>
</dbReference>
<accession>A0A3M6V9X0</accession>
<dbReference type="STRING" id="542832.A0A3M6V9X0"/>
<name>A0A3M6V9X0_9STRA</name>
<feature type="compositionally biased region" description="Basic and acidic residues" evidence="1">
    <location>
        <begin position="205"/>
        <end position="230"/>
    </location>
</feature>
<sequence>MLPEVSRLLILGPDKDSNLAVVFKLRELCSDSNYGTLADNKLDVVVLNLQTKYYHARVEVHLHQVLDNEPEPPLHHELRDYEALMCVFDAKEQDTFLHMQRFAKCIVDTLPYDVCLLVSTSSTLSMTMESVQQVETWCQDNGFEFVALDCLEHLFNDDNVIHEKQGIERVLEALHCNMWRSMEMNPSQSVTATPLQMATEDAEKEVDNVEKKESRKEENNANTEDQRTSMDESQLHTLLQDLEIPGGPGICAADSKGDNKENDIDMNQFNALISEVRNVRNQGQHLTDEERRDRAAEVAMKLWKVLGEEDSD</sequence>
<feature type="region of interest" description="Disordered" evidence="1">
    <location>
        <begin position="194"/>
        <end position="230"/>
    </location>
</feature>
<dbReference type="InterPro" id="IPR019341">
    <property type="entry name" value="Alpha/Gamma-adaptin-bd_p34"/>
</dbReference>
<keyword evidence="4" id="KW-1185">Reference proteome</keyword>
<dbReference type="EMBL" id="QLLG01000394">
    <property type="protein sequence ID" value="RMX63514.1"/>
    <property type="molecule type" value="Genomic_DNA"/>
</dbReference>
<evidence type="ECO:0000313" key="4">
    <source>
        <dbReference type="Proteomes" id="UP000282087"/>
    </source>
</evidence>
<dbReference type="AlphaFoldDB" id="A0A3M6V9X0"/>
<evidence type="ECO:0000313" key="3">
    <source>
        <dbReference type="EMBL" id="RQM16957.1"/>
    </source>
</evidence>
<dbReference type="EMBL" id="QKXF01000105">
    <property type="protein sequence ID" value="RQM16957.1"/>
    <property type="molecule type" value="Genomic_DNA"/>
</dbReference>
<dbReference type="VEuPathDB" id="FungiDB:DD237_001457"/>
<dbReference type="Proteomes" id="UP000286097">
    <property type="component" value="Unassembled WGS sequence"/>
</dbReference>
<evidence type="ECO:0000256" key="1">
    <source>
        <dbReference type="SAM" id="MobiDB-lite"/>
    </source>
</evidence>
<reference evidence="4 5" key="1">
    <citation type="submission" date="2018-06" db="EMBL/GenBank/DDBJ databases">
        <title>Comparative genomics of downy mildews reveals potential adaptations to biotrophy.</title>
        <authorList>
            <person name="Fletcher K."/>
            <person name="Klosterman S.J."/>
            <person name="Derevnina L."/>
            <person name="Martin F."/>
            <person name="Koike S."/>
            <person name="Reyes Chin-Wo S."/>
            <person name="Mou B."/>
            <person name="Michelmore R."/>
        </authorList>
    </citation>
    <scope>NUCLEOTIDE SEQUENCE [LARGE SCALE GENOMIC DNA]</scope>
    <source>
        <strain evidence="3 5">R13</strain>
        <strain evidence="2 4">R14</strain>
    </source>
</reference>